<feature type="domain" description="Tyr recombinase" evidence="5">
    <location>
        <begin position="332"/>
        <end position="531"/>
    </location>
</feature>
<keyword evidence="7" id="KW-1185">Reference proteome</keyword>
<evidence type="ECO:0000313" key="6">
    <source>
        <dbReference type="EMBL" id="QQR39205.1"/>
    </source>
</evidence>
<keyword evidence="2" id="KW-0229">DNA integration</keyword>
<evidence type="ECO:0000259" key="5">
    <source>
        <dbReference type="PROSITE" id="PS51898"/>
    </source>
</evidence>
<evidence type="ECO:0000256" key="1">
    <source>
        <dbReference type="ARBA" id="ARBA00008857"/>
    </source>
</evidence>
<keyword evidence="3" id="KW-0238">DNA-binding</keyword>
<protein>
    <submittedName>
        <fullName evidence="6">Site-specific integrase</fullName>
    </submittedName>
</protein>
<dbReference type="PANTHER" id="PTHR30349:SF41">
    <property type="entry name" value="INTEGRASE_RECOMBINASE PROTEIN MJ0367-RELATED"/>
    <property type="match status" value="1"/>
</dbReference>
<dbReference type="InterPro" id="IPR002104">
    <property type="entry name" value="Integrase_catalytic"/>
</dbReference>
<comment type="similarity">
    <text evidence="1">Belongs to the 'phage' integrase family.</text>
</comment>
<keyword evidence="4" id="KW-0233">DNA recombination</keyword>
<dbReference type="PROSITE" id="PS51898">
    <property type="entry name" value="TYR_RECOMBINASE"/>
    <property type="match status" value="1"/>
</dbReference>
<dbReference type="InterPro" id="IPR013762">
    <property type="entry name" value="Integrase-like_cat_sf"/>
</dbReference>
<dbReference type="Gene3D" id="1.10.443.10">
    <property type="entry name" value="Intergrase catalytic core"/>
    <property type="match status" value="1"/>
</dbReference>
<dbReference type="CDD" id="cd01184">
    <property type="entry name" value="INT_C_like_1"/>
    <property type="match status" value="1"/>
</dbReference>
<dbReference type="RefSeq" id="WP_201632962.1">
    <property type="nucleotide sequence ID" value="NZ_CP068046.1"/>
</dbReference>
<dbReference type="Gene3D" id="1.10.150.130">
    <property type="match status" value="1"/>
</dbReference>
<evidence type="ECO:0000313" key="7">
    <source>
        <dbReference type="Proteomes" id="UP000595857"/>
    </source>
</evidence>
<evidence type="ECO:0000256" key="2">
    <source>
        <dbReference type="ARBA" id="ARBA00022908"/>
    </source>
</evidence>
<reference evidence="6 7" key="1">
    <citation type="submission" date="2021-01" db="EMBL/GenBank/DDBJ databases">
        <title>Genome seq and assembly of Devosia sp. LEGU1.</title>
        <authorList>
            <person name="Chhetri G."/>
        </authorList>
    </citation>
    <scope>NUCLEOTIDE SEQUENCE [LARGE SCALE GENOMIC DNA]</scope>
    <source>
        <strain evidence="6 7">LEGU1</strain>
    </source>
</reference>
<dbReference type="PANTHER" id="PTHR30349">
    <property type="entry name" value="PHAGE INTEGRASE-RELATED"/>
    <property type="match status" value="1"/>
</dbReference>
<dbReference type="SUPFAM" id="SSF56349">
    <property type="entry name" value="DNA breaking-rejoining enzymes"/>
    <property type="match status" value="1"/>
</dbReference>
<dbReference type="InterPro" id="IPR010998">
    <property type="entry name" value="Integrase_recombinase_N"/>
</dbReference>
<dbReference type="EMBL" id="CP068046">
    <property type="protein sequence ID" value="QQR39205.1"/>
    <property type="molecule type" value="Genomic_DNA"/>
</dbReference>
<accession>A0ABX7C9F0</accession>
<proteinExistence type="inferred from homology"/>
<organism evidence="6 7">
    <name type="scientific">Devosia rhizoryzae</name>
    <dbReference type="NCBI Taxonomy" id="2774137"/>
    <lineage>
        <taxon>Bacteria</taxon>
        <taxon>Pseudomonadati</taxon>
        <taxon>Pseudomonadota</taxon>
        <taxon>Alphaproteobacteria</taxon>
        <taxon>Hyphomicrobiales</taxon>
        <taxon>Devosiaceae</taxon>
        <taxon>Devosia</taxon>
    </lineage>
</organism>
<dbReference type="InterPro" id="IPR011010">
    <property type="entry name" value="DNA_brk_join_enz"/>
</dbReference>
<evidence type="ECO:0000256" key="4">
    <source>
        <dbReference type="ARBA" id="ARBA00023172"/>
    </source>
</evidence>
<dbReference type="Pfam" id="PF00589">
    <property type="entry name" value="Phage_integrase"/>
    <property type="match status" value="1"/>
</dbReference>
<evidence type="ECO:0000256" key="3">
    <source>
        <dbReference type="ARBA" id="ARBA00023125"/>
    </source>
</evidence>
<dbReference type="InterPro" id="IPR050090">
    <property type="entry name" value="Tyrosine_recombinase_XerCD"/>
</dbReference>
<name>A0ABX7C9F0_9HYPH</name>
<sequence length="534" mass="61209">MFNPTYLQRSRHGIFYFRWTVPGEPEASSKAYSIKISLRTREPRQALQLASPLRYLTQMLIQRGVHRLMDHKQLRELVHSHFAKMVARAEARIDADGPLSKIMQRQCNETIRLTQDQVADGFLSVEWAKQEVAEFLQQYELQIEHTDELTDKLGTLIFKGRQAYLEAALNYSSKAETIDFSPGPVSVDQKAQQLELTPLTIAELVSEFWKYAKREGRWTSKTEAAKDEHIELLYERLGRDFPAREVGRKQAHLMRDTLLVYPANRNKGRVTRGKPLVEVLDMPNVPKLHNLSINKYLHTYNGMFNWAVQNGHCEANPFSGLSLRTNKSDDDAPRLPFTDAQLKLIQDAVLFGRVGQKDHHKWGTLIAIHTGARLNEIAQLHLDDILQVDGVWCFDINRKPGTLKKLKNAASKRIVPIHPRLIGFGFLDYFEQMKARRGNERLFPDLPHNKSDGYGRNLGRWVNESLLPELEIKSDQLTFHSLRHTMVRKLVAANVSQPHIMAIVGHEQGTTTLDTYNRKGFPPKLLLAAMESAF</sequence>
<dbReference type="Proteomes" id="UP000595857">
    <property type="component" value="Chromosome"/>
</dbReference>
<gene>
    <name evidence="6" type="ORF">JI748_15990</name>
</gene>